<reference evidence="2 3" key="2">
    <citation type="submission" date="2018-10" db="EMBL/GenBank/DDBJ databases">
        <authorList>
            <consortium name="Pathogen Informatics"/>
        </authorList>
    </citation>
    <scope>NUCLEOTIDE SEQUENCE [LARGE SCALE GENOMIC DNA]</scope>
</reference>
<organism evidence="4">
    <name type="scientific">Enterobius vermicularis</name>
    <name type="common">Human pinworm</name>
    <dbReference type="NCBI Taxonomy" id="51028"/>
    <lineage>
        <taxon>Eukaryota</taxon>
        <taxon>Metazoa</taxon>
        <taxon>Ecdysozoa</taxon>
        <taxon>Nematoda</taxon>
        <taxon>Chromadorea</taxon>
        <taxon>Rhabditida</taxon>
        <taxon>Spirurina</taxon>
        <taxon>Oxyuridomorpha</taxon>
        <taxon>Oxyuroidea</taxon>
        <taxon>Oxyuridae</taxon>
        <taxon>Enterobius</taxon>
    </lineage>
</organism>
<keyword evidence="3" id="KW-1185">Reference proteome</keyword>
<feature type="region of interest" description="Disordered" evidence="1">
    <location>
        <begin position="240"/>
        <end position="261"/>
    </location>
</feature>
<evidence type="ECO:0000313" key="3">
    <source>
        <dbReference type="Proteomes" id="UP000274131"/>
    </source>
</evidence>
<feature type="region of interest" description="Disordered" evidence="1">
    <location>
        <begin position="135"/>
        <end position="154"/>
    </location>
</feature>
<name>A0A0N4VLW7_ENTVE</name>
<proteinExistence type="predicted"/>
<dbReference type="EMBL" id="UXUI01011655">
    <property type="protein sequence ID" value="VDD96412.1"/>
    <property type="molecule type" value="Genomic_DNA"/>
</dbReference>
<accession>A0A0N4VLW7</accession>
<dbReference type="STRING" id="51028.A0A0N4VLW7"/>
<reference evidence="4" key="1">
    <citation type="submission" date="2017-02" db="UniProtKB">
        <authorList>
            <consortium name="WormBaseParasite"/>
        </authorList>
    </citation>
    <scope>IDENTIFICATION</scope>
</reference>
<dbReference type="Proteomes" id="UP000274131">
    <property type="component" value="Unassembled WGS sequence"/>
</dbReference>
<evidence type="ECO:0000256" key="1">
    <source>
        <dbReference type="SAM" id="MobiDB-lite"/>
    </source>
</evidence>
<dbReference type="WBParaSite" id="EVEC_0001190301-mRNA-1">
    <property type="protein sequence ID" value="EVEC_0001190301-mRNA-1"/>
    <property type="gene ID" value="EVEC_0001190301"/>
</dbReference>
<dbReference type="OrthoDB" id="5875553at2759"/>
<feature type="compositionally biased region" description="Pro residues" evidence="1">
    <location>
        <begin position="143"/>
        <end position="154"/>
    </location>
</feature>
<sequence length="261" mass="30583">MTRTHDEIRVLRGGEIQQHYLSNIEKPEEEPEKIAVQPVSVQDDASWLTQTRVVVSDVVLPQPSKIAIPEFQETVRVQPTVIVPKPAQRTRVDWNEFPEEEVKERIQAPRLRLQEWWPEKQAEITENRVGRTTYRPGRINRTWPPPQDENQPPPMDFRPTRTAEDNTWIHEGNVEMEKTNAWVKVTSNEILKEKVWPPQEPEIQTGFIEGGARLPTVQWPPPEFEQQVQQEVEILQTRLPIKPQQRQWPPPPPQYQGTCFQ</sequence>
<evidence type="ECO:0000313" key="2">
    <source>
        <dbReference type="EMBL" id="VDD96412.1"/>
    </source>
</evidence>
<dbReference type="AlphaFoldDB" id="A0A0N4VLW7"/>
<gene>
    <name evidence="2" type="ORF">EVEC_LOCUS11163</name>
</gene>
<protein>
    <submittedName>
        <fullName evidence="4">Aggrecan core protein</fullName>
    </submittedName>
</protein>
<evidence type="ECO:0000313" key="4">
    <source>
        <dbReference type="WBParaSite" id="EVEC_0001190301-mRNA-1"/>
    </source>
</evidence>